<accession>A0A5C5Z802</accession>
<comment type="subcellular location">
    <subcellularLocation>
        <location evidence="1">Cell envelope</location>
    </subcellularLocation>
</comment>
<dbReference type="EMBL" id="SJPJ01000001">
    <property type="protein sequence ID" value="TWT83330.1"/>
    <property type="molecule type" value="Genomic_DNA"/>
</dbReference>
<dbReference type="PANTHER" id="PTHR30036">
    <property type="entry name" value="D-XYLOSE-BINDING PERIPLASMIC PROTEIN"/>
    <property type="match status" value="1"/>
</dbReference>
<dbReference type="SUPFAM" id="SSF53822">
    <property type="entry name" value="Periplasmic binding protein-like I"/>
    <property type="match status" value="1"/>
</dbReference>
<evidence type="ECO:0000259" key="3">
    <source>
        <dbReference type="Pfam" id="PF13407"/>
    </source>
</evidence>
<dbReference type="GO" id="GO:0030288">
    <property type="term" value="C:outer membrane-bounded periplasmic space"/>
    <property type="evidence" value="ECO:0007669"/>
    <property type="project" value="TreeGrafter"/>
</dbReference>
<evidence type="ECO:0000313" key="5">
    <source>
        <dbReference type="Proteomes" id="UP000315010"/>
    </source>
</evidence>
<proteinExistence type="inferred from homology"/>
<evidence type="ECO:0000256" key="2">
    <source>
        <dbReference type="ARBA" id="ARBA00007639"/>
    </source>
</evidence>
<sequence>MWRKKGPKAPFALSIVKNTPFSCRVRRIFWRPDSLKVGRFGENQLSVIIIVSKPAPQLDWISIMRSVVLTLLTLTLVHGIANRCAADSPKPLRLIFITCSVEAKFFEPVKKGMRDASEQLGVSSEFIGTVGVDFPKQAEMVRQAVKDGYDGIALNLVHPEAFDQVVAEAIQVGVPVVGFNTDDRGTENARLSCVSPLLYEAGRHLGETVLDQIPKGSHVLMTMHDPGISSLENRLRGEQDVLKTKNIKWTVINTGTDAAEGARKITETLRQNPEIHVVMATGQADTEAAGRAIAENFSEEQANRKYWAAGFDLSPKTLELIQSGHIRCTVDQQPYVQGFYPVVQLTHYLRHGIMPSDVESGAAIIDVENVDQAIAGTKANYR</sequence>
<gene>
    <name evidence="4" type="primary">lsrB_2</name>
    <name evidence="4" type="ORF">CA13_47950</name>
</gene>
<comment type="similarity">
    <text evidence="2">Belongs to the bacterial solute-binding protein 2 family.</text>
</comment>
<dbReference type="Proteomes" id="UP000315010">
    <property type="component" value="Unassembled WGS sequence"/>
</dbReference>
<feature type="domain" description="Periplasmic binding protein" evidence="3">
    <location>
        <begin position="99"/>
        <end position="350"/>
    </location>
</feature>
<dbReference type="Pfam" id="PF13407">
    <property type="entry name" value="Peripla_BP_4"/>
    <property type="match status" value="1"/>
</dbReference>
<dbReference type="GO" id="GO:0030246">
    <property type="term" value="F:carbohydrate binding"/>
    <property type="evidence" value="ECO:0007669"/>
    <property type="project" value="TreeGrafter"/>
</dbReference>
<dbReference type="Gene3D" id="3.40.50.2300">
    <property type="match status" value="2"/>
</dbReference>
<dbReference type="InterPro" id="IPR028082">
    <property type="entry name" value="Peripla_BP_I"/>
</dbReference>
<evidence type="ECO:0000313" key="4">
    <source>
        <dbReference type="EMBL" id="TWT83330.1"/>
    </source>
</evidence>
<dbReference type="OrthoDB" id="257716at2"/>
<protein>
    <submittedName>
        <fullName evidence="4">Autoinducer 2-binding protein LsrB</fullName>
    </submittedName>
</protein>
<organism evidence="4 5">
    <name type="scientific">Novipirellula herctigrandis</name>
    <dbReference type="NCBI Taxonomy" id="2527986"/>
    <lineage>
        <taxon>Bacteria</taxon>
        <taxon>Pseudomonadati</taxon>
        <taxon>Planctomycetota</taxon>
        <taxon>Planctomycetia</taxon>
        <taxon>Pirellulales</taxon>
        <taxon>Pirellulaceae</taxon>
        <taxon>Novipirellula</taxon>
    </lineage>
</organism>
<comment type="caution">
    <text evidence="4">The sequence shown here is derived from an EMBL/GenBank/DDBJ whole genome shotgun (WGS) entry which is preliminary data.</text>
</comment>
<dbReference type="InterPro" id="IPR025997">
    <property type="entry name" value="SBP_2_dom"/>
</dbReference>
<name>A0A5C5Z802_9BACT</name>
<evidence type="ECO:0000256" key="1">
    <source>
        <dbReference type="ARBA" id="ARBA00004196"/>
    </source>
</evidence>
<dbReference type="AlphaFoldDB" id="A0A5C5Z802"/>
<keyword evidence="5" id="KW-1185">Reference proteome</keyword>
<reference evidence="4 5" key="1">
    <citation type="submission" date="2019-02" db="EMBL/GenBank/DDBJ databases">
        <title>Deep-cultivation of Planctomycetes and their phenomic and genomic characterization uncovers novel biology.</title>
        <authorList>
            <person name="Wiegand S."/>
            <person name="Jogler M."/>
            <person name="Boedeker C."/>
            <person name="Pinto D."/>
            <person name="Vollmers J."/>
            <person name="Rivas-Marin E."/>
            <person name="Kohn T."/>
            <person name="Peeters S.H."/>
            <person name="Heuer A."/>
            <person name="Rast P."/>
            <person name="Oberbeckmann S."/>
            <person name="Bunk B."/>
            <person name="Jeske O."/>
            <person name="Meyerdierks A."/>
            <person name="Storesund J.E."/>
            <person name="Kallscheuer N."/>
            <person name="Luecker S."/>
            <person name="Lage O.M."/>
            <person name="Pohl T."/>
            <person name="Merkel B.J."/>
            <person name="Hornburger P."/>
            <person name="Mueller R.-W."/>
            <person name="Bruemmer F."/>
            <person name="Labrenz M."/>
            <person name="Spormann A.M."/>
            <person name="Op Den Camp H."/>
            <person name="Overmann J."/>
            <person name="Amann R."/>
            <person name="Jetten M.S.M."/>
            <person name="Mascher T."/>
            <person name="Medema M.H."/>
            <person name="Devos D.P."/>
            <person name="Kaster A.-K."/>
            <person name="Ovreas L."/>
            <person name="Rohde M."/>
            <person name="Galperin M.Y."/>
            <person name="Jogler C."/>
        </authorList>
    </citation>
    <scope>NUCLEOTIDE SEQUENCE [LARGE SCALE GENOMIC DNA]</scope>
    <source>
        <strain evidence="4 5">CA13</strain>
    </source>
</reference>
<dbReference type="InterPro" id="IPR050555">
    <property type="entry name" value="Bact_Solute-Bind_Prot2"/>
</dbReference>
<dbReference type="PANTHER" id="PTHR30036:SF7">
    <property type="entry name" value="ABC TRANSPORTER PERIPLASMIC-BINDING PROTEIN YPHF"/>
    <property type="match status" value="1"/>
</dbReference>